<evidence type="ECO:0000313" key="2">
    <source>
        <dbReference type="EMBL" id="MBC3388190.1"/>
    </source>
</evidence>
<name>A0A923FAN7_9PSED</name>
<reference evidence="2" key="2">
    <citation type="submission" date="2020-07" db="EMBL/GenBank/DDBJ databases">
        <authorList>
            <person name="Lood C."/>
            <person name="Girard L."/>
        </authorList>
    </citation>
    <scope>NUCLEOTIDE SEQUENCE</scope>
    <source>
        <strain evidence="2">SWRI12</strain>
    </source>
</reference>
<reference evidence="2 4" key="1">
    <citation type="journal article" date="2020" name="Microorganisms">
        <title>Reliable Identification of Environmental Pseudomonas Isolates Using the rpoD Gene.</title>
        <authorList>
            <consortium name="The Broad Institute Genome Sequencing Platform"/>
            <person name="Girard L."/>
            <person name="Lood C."/>
            <person name="Rokni-Zadeh H."/>
            <person name="van Noort V."/>
            <person name="Lavigne R."/>
            <person name="De Mot R."/>
        </authorList>
    </citation>
    <scope>NUCLEOTIDE SEQUENCE</scope>
    <source>
        <strain evidence="2 4">SWRI12</strain>
    </source>
</reference>
<feature type="signal peptide" evidence="1">
    <location>
        <begin position="1"/>
        <end position="20"/>
    </location>
</feature>
<comment type="caution">
    <text evidence="2">The sequence shown here is derived from an EMBL/GenBank/DDBJ whole genome shotgun (WGS) entry which is preliminary data.</text>
</comment>
<dbReference type="EMBL" id="JABWRB020000001">
    <property type="protein sequence ID" value="MBV4494240.1"/>
    <property type="molecule type" value="Genomic_DNA"/>
</dbReference>
<evidence type="ECO:0000256" key="1">
    <source>
        <dbReference type="SAM" id="SignalP"/>
    </source>
</evidence>
<dbReference type="EMBL" id="JABWRB010000001">
    <property type="protein sequence ID" value="MBC3388190.1"/>
    <property type="molecule type" value="Genomic_DNA"/>
</dbReference>
<evidence type="ECO:0008006" key="5">
    <source>
        <dbReference type="Google" id="ProtNLM"/>
    </source>
</evidence>
<organism evidence="2">
    <name type="scientific">Pseudomonas zanjanensis</name>
    <dbReference type="NCBI Taxonomy" id="2745496"/>
    <lineage>
        <taxon>Bacteria</taxon>
        <taxon>Pseudomonadati</taxon>
        <taxon>Pseudomonadota</taxon>
        <taxon>Gammaproteobacteria</taxon>
        <taxon>Pseudomonadales</taxon>
        <taxon>Pseudomonadaceae</taxon>
        <taxon>Pseudomonas</taxon>
    </lineage>
</organism>
<dbReference type="Proteomes" id="UP000636518">
    <property type="component" value="Unassembled WGS sequence"/>
</dbReference>
<accession>A0A923FAN7</accession>
<dbReference type="AlphaFoldDB" id="A0A923FAN7"/>
<dbReference type="PROSITE" id="PS51257">
    <property type="entry name" value="PROKAR_LIPOPROTEIN"/>
    <property type="match status" value="1"/>
</dbReference>
<keyword evidence="4" id="KW-1185">Reference proteome</keyword>
<proteinExistence type="predicted"/>
<gene>
    <name evidence="3" type="ORF">HU715_002625</name>
    <name evidence="2" type="ORF">HU715_00845</name>
</gene>
<feature type="chain" id="PRO_5044695205" description="Lipoprotein" evidence="1">
    <location>
        <begin position="21"/>
        <end position="306"/>
    </location>
</feature>
<evidence type="ECO:0000313" key="4">
    <source>
        <dbReference type="Proteomes" id="UP000636518"/>
    </source>
</evidence>
<keyword evidence="1" id="KW-0732">Signal</keyword>
<evidence type="ECO:0000313" key="3">
    <source>
        <dbReference type="EMBL" id="MBV4494240.1"/>
    </source>
</evidence>
<dbReference type="RefSeq" id="WP_186704609.1">
    <property type="nucleotide sequence ID" value="NZ_JABWRB020000001.1"/>
</dbReference>
<protein>
    <recommendedName>
        <fullName evidence="5">Lipoprotein</fullName>
    </recommendedName>
</protein>
<reference evidence="3" key="3">
    <citation type="submission" date="2021-06" db="EMBL/GenBank/DDBJ databases">
        <title>Updating the genus Pseudomonas: Description of 43 new species and partition of the Pseudomonas putida group.</title>
        <authorList>
            <person name="Girard L."/>
            <person name="Lood C."/>
            <person name="Vandamme P."/>
            <person name="Rokni-Zadeh H."/>
            <person name="Van Noort V."/>
            <person name="Hofte M."/>
            <person name="Lavigne R."/>
            <person name="De Mot R."/>
        </authorList>
    </citation>
    <scope>NUCLEOTIDE SEQUENCE</scope>
    <source>
        <strain evidence="3">SWRI12</strain>
    </source>
</reference>
<sequence>MKCSPISVSALLLLMLAGCAQKPAPQTGFKSQEAVSYIQAHGVKVDMQLPQAFVGASTVIDAESAQRAASSSHNLIASSGNSAGLAGLLVASLINTQMGSGSLQRDAENAAAKESRPMADLLAGVPLQERLQQRFQQASLTAGLKQGSGDVSARLVVEPKMMLTPDRGSFVLINQVQVQDIAGSALYRMRIEVTSQPIRRCGKRCIDDGDLDLAQVTAVLDECIDESMRVLATDLMLAPPPEAAQETLRYVLDGQRVVERGYQLPNNGNYWRYRNLYGAVKSVPVPFEDALTGEQLKRAYGVPHLR</sequence>